<accession>A0AAD5RCG2</accession>
<gene>
    <name evidence="3" type="ORF">KIN20_035890</name>
</gene>
<comment type="caution">
    <text evidence="3">The sequence shown here is derived from an EMBL/GenBank/DDBJ whole genome shotgun (WGS) entry which is preliminary data.</text>
</comment>
<keyword evidence="2" id="KW-0732">Signal</keyword>
<keyword evidence="1" id="KW-1133">Transmembrane helix</keyword>
<evidence type="ECO:0000313" key="4">
    <source>
        <dbReference type="Proteomes" id="UP001196413"/>
    </source>
</evidence>
<evidence type="ECO:0000256" key="1">
    <source>
        <dbReference type="SAM" id="Phobius"/>
    </source>
</evidence>
<keyword evidence="1" id="KW-0472">Membrane</keyword>
<dbReference type="Proteomes" id="UP001196413">
    <property type="component" value="Unassembled WGS sequence"/>
</dbReference>
<organism evidence="3 4">
    <name type="scientific">Parelaphostrongylus tenuis</name>
    <name type="common">Meningeal worm</name>
    <dbReference type="NCBI Taxonomy" id="148309"/>
    <lineage>
        <taxon>Eukaryota</taxon>
        <taxon>Metazoa</taxon>
        <taxon>Ecdysozoa</taxon>
        <taxon>Nematoda</taxon>
        <taxon>Chromadorea</taxon>
        <taxon>Rhabditida</taxon>
        <taxon>Rhabditina</taxon>
        <taxon>Rhabditomorpha</taxon>
        <taxon>Strongyloidea</taxon>
        <taxon>Metastrongylidae</taxon>
        <taxon>Parelaphostrongylus</taxon>
    </lineage>
</organism>
<evidence type="ECO:0000256" key="2">
    <source>
        <dbReference type="SAM" id="SignalP"/>
    </source>
</evidence>
<feature type="signal peptide" evidence="2">
    <location>
        <begin position="1"/>
        <end position="16"/>
    </location>
</feature>
<sequence>MNCVFVLLTLFMLLSAQFYRTGVYGRGSPYYPPGAYYYYIYYPYTPFNQRQRRGGFRGGLGRGFWRRLLQGAVVGGLLGFLAGKK</sequence>
<evidence type="ECO:0000313" key="3">
    <source>
        <dbReference type="EMBL" id="KAJ1373481.1"/>
    </source>
</evidence>
<feature type="transmembrane region" description="Helical" evidence="1">
    <location>
        <begin position="64"/>
        <end position="83"/>
    </location>
</feature>
<proteinExistence type="predicted"/>
<dbReference type="AlphaFoldDB" id="A0AAD5RCG2"/>
<keyword evidence="1" id="KW-0812">Transmembrane</keyword>
<protein>
    <submittedName>
        <fullName evidence="3">Uncharacterized protein</fullName>
    </submittedName>
</protein>
<keyword evidence="4" id="KW-1185">Reference proteome</keyword>
<feature type="chain" id="PRO_5042087442" evidence="2">
    <location>
        <begin position="17"/>
        <end position="85"/>
    </location>
</feature>
<dbReference type="EMBL" id="JAHQIW010007295">
    <property type="protein sequence ID" value="KAJ1373481.1"/>
    <property type="molecule type" value="Genomic_DNA"/>
</dbReference>
<reference evidence="3" key="1">
    <citation type="submission" date="2021-06" db="EMBL/GenBank/DDBJ databases">
        <title>Parelaphostrongylus tenuis whole genome reference sequence.</title>
        <authorList>
            <person name="Garwood T.J."/>
            <person name="Larsen P.A."/>
            <person name="Fountain-Jones N.M."/>
            <person name="Garbe J.R."/>
            <person name="Macchietto M.G."/>
            <person name="Kania S.A."/>
            <person name="Gerhold R.W."/>
            <person name="Richards J.E."/>
            <person name="Wolf T.M."/>
        </authorList>
    </citation>
    <scope>NUCLEOTIDE SEQUENCE</scope>
    <source>
        <strain evidence="3">MNPRO001-30</strain>
        <tissue evidence="3">Meninges</tissue>
    </source>
</reference>
<name>A0AAD5RCG2_PARTN</name>